<evidence type="ECO:0000313" key="1">
    <source>
        <dbReference type="EMBL" id="SUJ18507.1"/>
    </source>
</evidence>
<organism evidence="1 2">
    <name type="scientific">Sporosarcina pasteurii</name>
    <name type="common">Bacillus pasteurii</name>
    <dbReference type="NCBI Taxonomy" id="1474"/>
    <lineage>
        <taxon>Bacteria</taxon>
        <taxon>Bacillati</taxon>
        <taxon>Bacillota</taxon>
        <taxon>Bacilli</taxon>
        <taxon>Bacillales</taxon>
        <taxon>Caryophanaceae</taxon>
        <taxon>Sporosarcina</taxon>
    </lineage>
</organism>
<dbReference type="AlphaFoldDB" id="A0A380CFP5"/>
<dbReference type="RefSeq" id="WP_218564925.1">
    <property type="nucleotide sequence ID" value="NZ_UGYZ01000002.1"/>
</dbReference>
<proteinExistence type="predicted"/>
<dbReference type="Proteomes" id="UP000254519">
    <property type="component" value="Unassembled WGS sequence"/>
</dbReference>
<reference evidence="1 2" key="1">
    <citation type="submission" date="2018-06" db="EMBL/GenBank/DDBJ databases">
        <authorList>
            <consortium name="Pathogen Informatics"/>
            <person name="Doyle S."/>
        </authorList>
    </citation>
    <scope>NUCLEOTIDE SEQUENCE [LARGE SCALE GENOMIC DNA]</scope>
    <source>
        <strain evidence="2">ATCC 11859 / DSM 33 / NCIB 8841 / NCTC 4822</strain>
    </source>
</reference>
<gene>
    <name evidence="1" type="ORF">NCTC4822_02908</name>
</gene>
<keyword evidence="2" id="KW-1185">Reference proteome</keyword>
<accession>A0A380CFP5</accession>
<name>A0A380CFP5_SPOPA</name>
<dbReference type="EMBL" id="UGYZ01000002">
    <property type="protein sequence ID" value="SUJ18507.1"/>
    <property type="molecule type" value="Genomic_DNA"/>
</dbReference>
<sequence length="69" mass="7489">MMQPFSLAVLDSLVDQIAVLDHEGVIIAQNQSWVSFSNENGGDLRKTGVGVNYIAVCPQEIQNGIIICK</sequence>
<protein>
    <submittedName>
        <fullName evidence="1">Uncharacterized protein</fullName>
    </submittedName>
</protein>
<evidence type="ECO:0000313" key="2">
    <source>
        <dbReference type="Proteomes" id="UP000254519"/>
    </source>
</evidence>